<comment type="caution">
    <text evidence="6">The sequence shown here is derived from an EMBL/GenBank/DDBJ whole genome shotgun (WGS) entry which is preliminary data.</text>
</comment>
<dbReference type="InterPro" id="IPR018061">
    <property type="entry name" value="Retropepsins"/>
</dbReference>
<accession>A0A3M0IU19</accession>
<dbReference type="AlphaFoldDB" id="A0A3M0IU19"/>
<name>A0A3M0IU19_HIRRU</name>
<dbReference type="EMBL" id="QRBI01000237">
    <property type="protein sequence ID" value="RMB91350.1"/>
    <property type="molecule type" value="Genomic_DNA"/>
</dbReference>
<feature type="domain" description="Reverse transcriptase" evidence="5">
    <location>
        <begin position="206"/>
        <end position="384"/>
    </location>
</feature>
<dbReference type="Gene3D" id="3.30.70.270">
    <property type="match status" value="1"/>
</dbReference>
<reference evidence="6 7" key="1">
    <citation type="submission" date="2018-07" db="EMBL/GenBank/DDBJ databases">
        <title>A high quality draft genome assembly of the barn swallow (H. rustica rustica).</title>
        <authorList>
            <person name="Formenti G."/>
            <person name="Chiara M."/>
            <person name="Poveda L."/>
            <person name="Francoijs K.-J."/>
            <person name="Bonisoli-Alquati A."/>
            <person name="Canova L."/>
            <person name="Gianfranceschi L."/>
            <person name="Horner D.S."/>
            <person name="Saino N."/>
        </authorList>
    </citation>
    <scope>NUCLEOTIDE SEQUENCE [LARGE SCALE GENOMIC DNA]</scope>
    <source>
        <strain evidence="6">Chelidonia</strain>
        <tissue evidence="6">Blood</tissue>
    </source>
</reference>
<keyword evidence="7" id="KW-1185">Reference proteome</keyword>
<dbReference type="GO" id="GO:0006508">
    <property type="term" value="P:proteolysis"/>
    <property type="evidence" value="ECO:0007669"/>
    <property type="project" value="InterPro"/>
</dbReference>
<dbReference type="Pfam" id="PF00078">
    <property type="entry name" value="RVT_1"/>
    <property type="match status" value="1"/>
</dbReference>
<evidence type="ECO:0000256" key="2">
    <source>
        <dbReference type="ARBA" id="ARBA00012180"/>
    </source>
</evidence>
<dbReference type="GO" id="GO:0004190">
    <property type="term" value="F:aspartic-type endopeptidase activity"/>
    <property type="evidence" value="ECO:0007669"/>
    <property type="project" value="InterPro"/>
</dbReference>
<sequence>MREQNKLEKLLKGEEDEDQGCRGLYTLGDAIYHQEEPMVNFEIGPHQEDFEFLVDTGADRSSLEKLPAGMTVSTRTCEVMGAEEKPFKAPIITNVKIKGNSRQVTADFIYLPNLETNLLGRDLQVQLGVGVIPEKGEMRVKIMKLTAKDLEEIDSRVWAEEGKTGFLDIPPIKIEMQTGTSPVRIKQYPISPEGRRGLAPVIEQLLGEGILEPCVSPHNTPILAVRKAEGKYRLVQDLREINKKTITKHPVVPNPYTLLSQIPPEHAWFTITDLKDAFWACPLAEECRDWFAFEWEHPEKSRKQQLRWTRLPQGFTEPPNLFGQALEKLLEQFNPKRPVQILQYVDDLLVSGEDQSEVKTASIQLLNFLGGKRTKGVKKEAAVC</sequence>
<comment type="similarity">
    <text evidence="1">Belongs to the beta type-B retroviral polymerase family. HERV class-II K(HML-2) pol subfamily.</text>
</comment>
<evidence type="ECO:0000259" key="5">
    <source>
        <dbReference type="PROSITE" id="PS50878"/>
    </source>
</evidence>
<dbReference type="InterPro" id="IPR043128">
    <property type="entry name" value="Rev_trsase/Diguanyl_cyclase"/>
</dbReference>
<dbReference type="InterPro" id="IPR043502">
    <property type="entry name" value="DNA/RNA_pol_sf"/>
</dbReference>
<dbReference type="Gene3D" id="3.10.10.10">
    <property type="entry name" value="HIV Type 1 Reverse Transcriptase, subunit A, domain 1"/>
    <property type="match status" value="1"/>
</dbReference>
<dbReference type="PROSITE" id="PS00141">
    <property type="entry name" value="ASP_PROTEASE"/>
    <property type="match status" value="1"/>
</dbReference>
<dbReference type="PROSITE" id="PS50878">
    <property type="entry name" value="RT_POL"/>
    <property type="match status" value="1"/>
</dbReference>
<evidence type="ECO:0000313" key="6">
    <source>
        <dbReference type="EMBL" id="RMB91350.1"/>
    </source>
</evidence>
<proteinExistence type="inferred from homology"/>
<feature type="domain" description="Peptidase A2" evidence="4">
    <location>
        <begin position="50"/>
        <end position="123"/>
    </location>
</feature>
<dbReference type="GO" id="GO:0004523">
    <property type="term" value="F:RNA-DNA hybrid ribonuclease activity"/>
    <property type="evidence" value="ECO:0007669"/>
    <property type="project" value="UniProtKB-EC"/>
</dbReference>
<dbReference type="Proteomes" id="UP000269221">
    <property type="component" value="Unassembled WGS sequence"/>
</dbReference>
<dbReference type="PANTHER" id="PTHR33064:SF38">
    <property type="entry name" value="LRRGT00076-LIKE"/>
    <property type="match status" value="1"/>
</dbReference>
<evidence type="ECO:0000256" key="3">
    <source>
        <dbReference type="ARBA" id="ARBA00022801"/>
    </source>
</evidence>
<dbReference type="Pfam" id="PF00077">
    <property type="entry name" value="RVP"/>
    <property type="match status" value="1"/>
</dbReference>
<dbReference type="InterPro" id="IPR001995">
    <property type="entry name" value="Peptidase_A2_cat"/>
</dbReference>
<keyword evidence="3" id="KW-0378">Hydrolase</keyword>
<dbReference type="STRING" id="333673.A0A3M0IU19"/>
<dbReference type="SUPFAM" id="SSF50630">
    <property type="entry name" value="Acid proteases"/>
    <property type="match status" value="1"/>
</dbReference>
<organism evidence="6 7">
    <name type="scientific">Hirundo rustica rustica</name>
    <dbReference type="NCBI Taxonomy" id="333673"/>
    <lineage>
        <taxon>Eukaryota</taxon>
        <taxon>Metazoa</taxon>
        <taxon>Chordata</taxon>
        <taxon>Craniata</taxon>
        <taxon>Vertebrata</taxon>
        <taxon>Euteleostomi</taxon>
        <taxon>Archelosauria</taxon>
        <taxon>Archosauria</taxon>
        <taxon>Dinosauria</taxon>
        <taxon>Saurischia</taxon>
        <taxon>Theropoda</taxon>
        <taxon>Coelurosauria</taxon>
        <taxon>Aves</taxon>
        <taxon>Neognathae</taxon>
        <taxon>Neoaves</taxon>
        <taxon>Telluraves</taxon>
        <taxon>Australaves</taxon>
        <taxon>Passeriformes</taxon>
        <taxon>Sylvioidea</taxon>
        <taxon>Hirundinidae</taxon>
        <taxon>Hirundo</taxon>
    </lineage>
</organism>
<dbReference type="InterPro" id="IPR051320">
    <property type="entry name" value="Viral_Replic_Matur_Polypro"/>
</dbReference>
<dbReference type="OrthoDB" id="9113925at2759"/>
<dbReference type="EC" id="3.1.26.4" evidence="2"/>
<dbReference type="PANTHER" id="PTHR33064">
    <property type="entry name" value="POL PROTEIN"/>
    <property type="match status" value="1"/>
</dbReference>
<evidence type="ECO:0000313" key="7">
    <source>
        <dbReference type="Proteomes" id="UP000269221"/>
    </source>
</evidence>
<dbReference type="SUPFAM" id="SSF56672">
    <property type="entry name" value="DNA/RNA polymerases"/>
    <property type="match status" value="1"/>
</dbReference>
<dbReference type="InterPro" id="IPR000477">
    <property type="entry name" value="RT_dom"/>
</dbReference>
<gene>
    <name evidence="6" type="ORF">DUI87_32141</name>
</gene>
<dbReference type="PROSITE" id="PS50175">
    <property type="entry name" value="ASP_PROT_RETROV"/>
    <property type="match status" value="1"/>
</dbReference>
<evidence type="ECO:0000259" key="4">
    <source>
        <dbReference type="PROSITE" id="PS50175"/>
    </source>
</evidence>
<dbReference type="Gene3D" id="2.40.70.10">
    <property type="entry name" value="Acid Proteases"/>
    <property type="match status" value="1"/>
</dbReference>
<dbReference type="InterPro" id="IPR021109">
    <property type="entry name" value="Peptidase_aspartic_dom_sf"/>
</dbReference>
<dbReference type="InterPro" id="IPR001969">
    <property type="entry name" value="Aspartic_peptidase_AS"/>
</dbReference>
<evidence type="ECO:0000256" key="1">
    <source>
        <dbReference type="ARBA" id="ARBA00010879"/>
    </source>
</evidence>
<protein>
    <recommendedName>
        <fullName evidence="2">ribonuclease H</fullName>
        <ecNumber evidence="2">3.1.26.4</ecNumber>
    </recommendedName>
</protein>